<sequence>MTGLLAIPAAMMLASAAPQAAPAPVPSTAPAAPAAAEPAQTAPATSATAPTPVPAPAAPGEIVVSARHATKEDPLAGLNAKSYEAIQAVDNAVVGPVAHGYQKGVPGPVRSGLRNVLRNLDEPVSAVNYLLQLKPGRAVKSLARFTVNTTFGVAGLVDVAKTKPFNLPYRPNGFANTFACWGIGNGPYFFVPLAGPITLRDLAGLLLDRAAVPFAVGKPFNKPYYALPAGVIDSLNDRIEMDGQLQRLREESPDPYVATRDLYLKQRRAEVGAICPSHGDAKPDPNLPPRVGKGVD</sequence>
<evidence type="ECO:0000256" key="2">
    <source>
        <dbReference type="ARBA" id="ARBA00022729"/>
    </source>
</evidence>
<keyword evidence="5" id="KW-0449">Lipoprotein</keyword>
<evidence type="ECO:0000256" key="1">
    <source>
        <dbReference type="ARBA" id="ARBA00010634"/>
    </source>
</evidence>
<feature type="region of interest" description="Disordered" evidence="3">
    <location>
        <begin position="274"/>
        <end position="296"/>
    </location>
</feature>
<proteinExistence type="inferred from homology"/>
<dbReference type="Proteomes" id="UP001595604">
    <property type="component" value="Unassembled WGS sequence"/>
</dbReference>
<protein>
    <submittedName>
        <fullName evidence="5">VacJ family lipoprotein</fullName>
    </submittedName>
</protein>
<feature type="signal peptide" evidence="4">
    <location>
        <begin position="1"/>
        <end position="20"/>
    </location>
</feature>
<gene>
    <name evidence="5" type="ORF">ACFOD9_04255</name>
</gene>
<dbReference type="Pfam" id="PF04333">
    <property type="entry name" value="MlaA"/>
    <property type="match status" value="1"/>
</dbReference>
<dbReference type="PRINTS" id="PR01805">
    <property type="entry name" value="VACJLIPOPROT"/>
</dbReference>
<accession>A0ABV7IPA1</accession>
<name>A0ABV7IPA1_9SPHN</name>
<dbReference type="InterPro" id="IPR007428">
    <property type="entry name" value="MlaA"/>
</dbReference>
<feature type="region of interest" description="Disordered" evidence="3">
    <location>
        <begin position="20"/>
        <end position="58"/>
    </location>
</feature>
<feature type="compositionally biased region" description="Low complexity" evidence="3">
    <location>
        <begin position="28"/>
        <end position="50"/>
    </location>
</feature>
<feature type="chain" id="PRO_5047066936" evidence="4">
    <location>
        <begin position="21"/>
        <end position="296"/>
    </location>
</feature>
<dbReference type="PANTHER" id="PTHR30035:SF3">
    <property type="entry name" value="INTERMEMBRANE PHOSPHOLIPID TRANSPORT SYSTEM LIPOPROTEIN MLAA"/>
    <property type="match status" value="1"/>
</dbReference>
<evidence type="ECO:0000313" key="5">
    <source>
        <dbReference type="EMBL" id="MFC3173459.1"/>
    </source>
</evidence>
<comment type="similarity">
    <text evidence="1">Belongs to the MlaA family.</text>
</comment>
<comment type="caution">
    <text evidence="5">The sequence shown here is derived from an EMBL/GenBank/DDBJ whole genome shotgun (WGS) entry which is preliminary data.</text>
</comment>
<organism evidence="5 6">
    <name type="scientific">Novosphingobium bradum</name>
    <dbReference type="NCBI Taxonomy" id="1737444"/>
    <lineage>
        <taxon>Bacteria</taxon>
        <taxon>Pseudomonadati</taxon>
        <taxon>Pseudomonadota</taxon>
        <taxon>Alphaproteobacteria</taxon>
        <taxon>Sphingomonadales</taxon>
        <taxon>Sphingomonadaceae</taxon>
        <taxon>Novosphingobium</taxon>
    </lineage>
</organism>
<keyword evidence="6" id="KW-1185">Reference proteome</keyword>
<evidence type="ECO:0000256" key="4">
    <source>
        <dbReference type="SAM" id="SignalP"/>
    </source>
</evidence>
<keyword evidence="2 4" id="KW-0732">Signal</keyword>
<dbReference type="EMBL" id="JBHRTQ010000004">
    <property type="protein sequence ID" value="MFC3173459.1"/>
    <property type="molecule type" value="Genomic_DNA"/>
</dbReference>
<dbReference type="PANTHER" id="PTHR30035">
    <property type="entry name" value="LIPOPROTEIN VACJ-RELATED"/>
    <property type="match status" value="1"/>
</dbReference>
<reference evidence="6" key="1">
    <citation type="journal article" date="2019" name="Int. J. Syst. Evol. Microbiol.">
        <title>The Global Catalogue of Microorganisms (GCM) 10K type strain sequencing project: providing services to taxonomists for standard genome sequencing and annotation.</title>
        <authorList>
            <consortium name="The Broad Institute Genomics Platform"/>
            <consortium name="The Broad Institute Genome Sequencing Center for Infectious Disease"/>
            <person name="Wu L."/>
            <person name="Ma J."/>
        </authorList>
    </citation>
    <scope>NUCLEOTIDE SEQUENCE [LARGE SCALE GENOMIC DNA]</scope>
    <source>
        <strain evidence="6">KCTC 42984</strain>
    </source>
</reference>
<dbReference type="RefSeq" id="WP_379508844.1">
    <property type="nucleotide sequence ID" value="NZ_JBHRTQ010000004.1"/>
</dbReference>
<evidence type="ECO:0000256" key="3">
    <source>
        <dbReference type="SAM" id="MobiDB-lite"/>
    </source>
</evidence>
<evidence type="ECO:0000313" key="6">
    <source>
        <dbReference type="Proteomes" id="UP001595604"/>
    </source>
</evidence>